<dbReference type="SUPFAM" id="SSF56988">
    <property type="entry name" value="Anthrax protective antigen"/>
    <property type="match status" value="1"/>
</dbReference>
<dbReference type="InterPro" id="IPR000322">
    <property type="entry name" value="Glyco_hydro_31_TIM"/>
</dbReference>
<feature type="signal peptide" evidence="3">
    <location>
        <begin position="1"/>
        <end position="27"/>
    </location>
</feature>
<evidence type="ECO:0000256" key="2">
    <source>
        <dbReference type="RuleBase" id="RU361185"/>
    </source>
</evidence>
<dbReference type="SUPFAM" id="SSF51445">
    <property type="entry name" value="(Trans)glycosidases"/>
    <property type="match status" value="1"/>
</dbReference>
<evidence type="ECO:0000256" key="3">
    <source>
        <dbReference type="SAM" id="SignalP"/>
    </source>
</evidence>
<dbReference type="InterPro" id="IPR013780">
    <property type="entry name" value="Glyco_hydro_b"/>
</dbReference>
<dbReference type="CDD" id="cd06591">
    <property type="entry name" value="GH31_xylosidase_XylS"/>
    <property type="match status" value="1"/>
</dbReference>
<keyword evidence="2" id="KW-0326">Glycosidase</keyword>
<dbReference type="SMART" id="SM00758">
    <property type="entry name" value="PA14"/>
    <property type="match status" value="1"/>
</dbReference>
<organism evidence="5 6">
    <name type="scientific">Xanthomonas campestris pv. translucens</name>
    <dbReference type="NCBI Taxonomy" id="343"/>
    <lineage>
        <taxon>Bacteria</taxon>
        <taxon>Pseudomonadati</taxon>
        <taxon>Pseudomonadota</taxon>
        <taxon>Gammaproteobacteria</taxon>
        <taxon>Lysobacterales</taxon>
        <taxon>Lysobacteraceae</taxon>
        <taxon>Xanthomonas</taxon>
        <taxon>Xanthomonas translucens group</taxon>
    </lineage>
</organism>
<evidence type="ECO:0000313" key="6">
    <source>
        <dbReference type="Proteomes" id="UP000055854"/>
    </source>
</evidence>
<feature type="chain" id="PRO_5007135610" evidence="3">
    <location>
        <begin position="28"/>
        <end position="983"/>
    </location>
</feature>
<dbReference type="PANTHER" id="PTHR43863:SF2">
    <property type="entry name" value="MALTASE-GLUCOAMYLASE"/>
    <property type="match status" value="1"/>
</dbReference>
<dbReference type="SUPFAM" id="SSF74650">
    <property type="entry name" value="Galactose mutarotase-like"/>
    <property type="match status" value="1"/>
</dbReference>
<feature type="domain" description="PA14" evidence="4">
    <location>
        <begin position="681"/>
        <end position="823"/>
    </location>
</feature>
<dbReference type="Pfam" id="PF07691">
    <property type="entry name" value="PA14"/>
    <property type="match status" value="1"/>
</dbReference>
<reference evidence="5 6" key="1">
    <citation type="submission" date="2015-11" db="EMBL/GenBank/DDBJ databases">
        <title>Long Read and Single Molecule DNA Sequencing Simplifies Genome Assembly and TAL Effector Gene Analysis of Xanthomonas translucens.</title>
        <authorList>
            <person name="Peng Z."/>
            <person name="Hu Y."/>
            <person name="Xie J."/>
            <person name="Potnis N."/>
            <person name="Akhunova A."/>
            <person name="Jones J."/>
            <person name="Liu Z."/>
            <person name="White F."/>
            <person name="Liu S."/>
        </authorList>
    </citation>
    <scope>NUCLEOTIDE SEQUENCE [LARGE SCALE GENOMIC DNA]</scope>
    <source>
        <strain evidence="5 6">B1</strain>
    </source>
</reference>
<name>A0A109HKJ5_XANCT</name>
<dbReference type="Gene3D" id="2.60.40.1180">
    <property type="entry name" value="Golgi alpha-mannosidase II"/>
    <property type="match status" value="3"/>
</dbReference>
<gene>
    <name evidence="5" type="ORF">ATB53_04095</name>
</gene>
<dbReference type="InterPro" id="IPR051816">
    <property type="entry name" value="Glycosyl_Hydrolase_31"/>
</dbReference>
<dbReference type="InterPro" id="IPR017853">
    <property type="entry name" value="GH"/>
</dbReference>
<keyword evidence="3" id="KW-0732">Signal</keyword>
<dbReference type="Pfam" id="PF21365">
    <property type="entry name" value="Glyco_hydro_31_3rd"/>
    <property type="match status" value="2"/>
</dbReference>
<accession>A0A109HKJ5</accession>
<evidence type="ECO:0000259" key="4">
    <source>
        <dbReference type="PROSITE" id="PS51820"/>
    </source>
</evidence>
<dbReference type="GO" id="GO:0005975">
    <property type="term" value="P:carbohydrate metabolic process"/>
    <property type="evidence" value="ECO:0007669"/>
    <property type="project" value="InterPro"/>
</dbReference>
<dbReference type="InterPro" id="IPR037524">
    <property type="entry name" value="PA14/GLEYA"/>
</dbReference>
<protein>
    <submittedName>
        <fullName evidence="5">Glycoside hydrolase</fullName>
    </submittedName>
</protein>
<evidence type="ECO:0000313" key="5">
    <source>
        <dbReference type="EMBL" id="KWV13963.1"/>
    </source>
</evidence>
<dbReference type="InterPro" id="IPR048395">
    <property type="entry name" value="Glyco_hydro_31_C"/>
</dbReference>
<dbReference type="EMBL" id="LNTA01000120">
    <property type="protein sequence ID" value="KWV13963.1"/>
    <property type="molecule type" value="Genomic_DNA"/>
</dbReference>
<dbReference type="SUPFAM" id="SSF51011">
    <property type="entry name" value="Glycosyl hydrolase domain"/>
    <property type="match status" value="2"/>
</dbReference>
<dbReference type="CDD" id="cd14752">
    <property type="entry name" value="GH31_N"/>
    <property type="match status" value="1"/>
</dbReference>
<sequence length="983" mass="109391">MRIGRQRLLAAAFLAFGLAVSIPASFAAGANQADGVTETGLDARGHLRAVATGRGESFAYMRLEQGVQVRIGQIAKNVIFYGPQTVRVNANLGENYWTAPSLAVTGKPQRIAFTTSETADTLTLQSARLRVEISKKTGALRFLDAAGKLYTEENRDAPQILKKVVVSGAPTFEAANRFTLRPDEAIYGLGFLGEESSNRRGKELLLVQTNVGIVIPVLMSSRRYGILWDTYSQMRFKDDANGASMWAESAPGGVDYYFMGGDTPDAVVAAYRALTGQAPMYPKQAFGLFMSKERYKTQEQLLDVARSFRNDGFPLDYIVQDWQYWGSDKDGSWSGMTWDPVRYPDPAGMARQVHDLHMKLMVSIWPSVGDDTALAHELDQHHLRFAPLHWISKHARVYDAYSPLGRQIYFKHLKSGLLDKGVDALWMDGTEIEVSSAMWNAQDNIRDTKALGANALGDFTRYLNPYSLLTTQGTYDGQRAVSDKRVFTLTRSAWAGAQRTAAASWSGDIYASWKTLKQQVADGVNVTVTGNPYWTQDTGGFFVADFPGGENNPAWRELYARWLQFSAFNPIMRIHGTNVEREPYRFKSTDPAVYASLLKSTQLRYRMLPYLYSLSWKVTSDGYTLMRPLMMDFPDDRATDSIDDTFMFGGAFLVHPVTRPMYHIEPPPATTIPGAVLRTPDGKPGLAGQYFEGENFDTPKSRFVDPKVDHTWPDPPLAEVPAGLAGLTHFSARWQGTLTVPEAGEYEIGVEADDGVRLMLDGKTVVQDWAAGAERYKATTVALRKGQVVKLGLEYYQGDADRMLRLAWRTPSERQALAAPRAAMDDNVETYLPKAAGWYDFWTNQRFDGGRRVARRTPLDLLPLYVRAGSIVPMGPHVQYATQDPGAAYEVRIYPGADARFTLYEDDNETYAYEKRGYATYDLVWNDAARTLTIGPRRGGFPGMSRRRELDLVLVDGATGGGLEPAPVTRRISYTGTAATVRF</sequence>
<dbReference type="PANTHER" id="PTHR43863">
    <property type="entry name" value="HYDROLASE, PUTATIVE (AFU_ORTHOLOGUE AFUA_1G03140)-RELATED"/>
    <property type="match status" value="1"/>
</dbReference>
<dbReference type="Proteomes" id="UP000055854">
    <property type="component" value="Unassembled WGS sequence"/>
</dbReference>
<dbReference type="InterPro" id="IPR033403">
    <property type="entry name" value="DUF5110"/>
</dbReference>
<evidence type="ECO:0000256" key="1">
    <source>
        <dbReference type="ARBA" id="ARBA00007806"/>
    </source>
</evidence>
<proteinExistence type="inferred from homology"/>
<keyword evidence="2 5" id="KW-0378">Hydrolase</keyword>
<dbReference type="AlphaFoldDB" id="A0A109HKJ5"/>
<dbReference type="GO" id="GO:0004553">
    <property type="term" value="F:hydrolase activity, hydrolyzing O-glycosyl compounds"/>
    <property type="evidence" value="ECO:0007669"/>
    <property type="project" value="InterPro"/>
</dbReference>
<dbReference type="Gene3D" id="2.60.40.1760">
    <property type="entry name" value="glycosyl hydrolase (family 31)"/>
    <property type="match status" value="1"/>
</dbReference>
<dbReference type="Gene3D" id="3.20.20.80">
    <property type="entry name" value="Glycosidases"/>
    <property type="match status" value="1"/>
</dbReference>
<dbReference type="InterPro" id="IPR011013">
    <property type="entry name" value="Gal_mutarotase_sf_dom"/>
</dbReference>
<dbReference type="PROSITE" id="PS51820">
    <property type="entry name" value="PA14"/>
    <property type="match status" value="1"/>
</dbReference>
<comment type="caution">
    <text evidence="5">The sequence shown here is derived from an EMBL/GenBank/DDBJ whole genome shotgun (WGS) entry which is preliminary data.</text>
</comment>
<comment type="similarity">
    <text evidence="1 2">Belongs to the glycosyl hydrolase 31 family.</text>
</comment>
<dbReference type="Pfam" id="PF01055">
    <property type="entry name" value="Glyco_hydro_31_2nd"/>
    <property type="match status" value="1"/>
</dbReference>
<dbReference type="Pfam" id="PF17137">
    <property type="entry name" value="DUF5110"/>
    <property type="match status" value="1"/>
</dbReference>
<dbReference type="InterPro" id="IPR025887">
    <property type="entry name" value="Glyco_hydro_31_N_dom"/>
</dbReference>
<dbReference type="GO" id="GO:0030246">
    <property type="term" value="F:carbohydrate binding"/>
    <property type="evidence" value="ECO:0007669"/>
    <property type="project" value="InterPro"/>
</dbReference>
<dbReference type="Pfam" id="PF13802">
    <property type="entry name" value="Gal_mutarotas_2"/>
    <property type="match status" value="1"/>
</dbReference>
<dbReference type="InterPro" id="IPR011658">
    <property type="entry name" value="PA14_dom"/>
</dbReference>
<dbReference type="RefSeq" id="WP_003474599.1">
    <property type="nucleotide sequence ID" value="NZ_JBHLYD010000002.1"/>
</dbReference>
<dbReference type="Gene3D" id="3.90.182.10">
    <property type="entry name" value="Toxin - Anthrax Protective Antigen,domain 1"/>
    <property type="match status" value="1"/>
</dbReference>